<feature type="transmembrane region" description="Helical" evidence="1">
    <location>
        <begin position="79"/>
        <end position="96"/>
    </location>
</feature>
<dbReference type="InterPro" id="IPR021303">
    <property type="entry name" value="Uncharacterised_YbhQ"/>
</dbReference>
<evidence type="ECO:0000256" key="1">
    <source>
        <dbReference type="SAM" id="Phobius"/>
    </source>
</evidence>
<feature type="transmembrane region" description="Helical" evidence="1">
    <location>
        <begin position="102"/>
        <end position="120"/>
    </location>
</feature>
<evidence type="ECO:0008006" key="4">
    <source>
        <dbReference type="Google" id="ProtNLM"/>
    </source>
</evidence>
<dbReference type="AlphaFoldDB" id="A0A1B7L003"/>
<dbReference type="OrthoDB" id="6538174at2"/>
<dbReference type="Proteomes" id="UP000078225">
    <property type="component" value="Unassembled WGS sequence"/>
</dbReference>
<gene>
    <name evidence="2" type="ORF">A9B99_12690</name>
</gene>
<feature type="transmembrane region" description="Helical" evidence="1">
    <location>
        <begin position="38"/>
        <end position="58"/>
    </location>
</feature>
<dbReference type="STRING" id="1691903.A9B99_12690"/>
<name>A0A1B7L003_9ENTR</name>
<organism evidence="2 3">
    <name type="scientific">Mangrovibacter phragmitis</name>
    <dbReference type="NCBI Taxonomy" id="1691903"/>
    <lineage>
        <taxon>Bacteria</taxon>
        <taxon>Pseudomonadati</taxon>
        <taxon>Pseudomonadota</taxon>
        <taxon>Gammaproteobacteria</taxon>
        <taxon>Enterobacterales</taxon>
        <taxon>Enterobacteriaceae</taxon>
        <taxon>Mangrovibacter</taxon>
    </lineage>
</organism>
<comment type="caution">
    <text evidence="2">The sequence shown here is derived from an EMBL/GenBank/DDBJ whole genome shotgun (WGS) entry which is preliminary data.</text>
</comment>
<dbReference type="RefSeq" id="WP_064599834.1">
    <property type="nucleotide sequence ID" value="NZ_CP134782.1"/>
</dbReference>
<evidence type="ECO:0000313" key="3">
    <source>
        <dbReference type="Proteomes" id="UP000078225"/>
    </source>
</evidence>
<dbReference type="Pfam" id="PF11076">
    <property type="entry name" value="YbhQ"/>
    <property type="match status" value="1"/>
</dbReference>
<evidence type="ECO:0000313" key="2">
    <source>
        <dbReference type="EMBL" id="OAT75680.1"/>
    </source>
</evidence>
<keyword evidence="3" id="KW-1185">Reference proteome</keyword>
<sequence>MKWQQRLRVATGLSCWQIILHLLVIAVLVAGWMSQSLVQVGIGLCLLYTLTLVMMLALQRFHDGWLRELGDFLEELTTTWYFGTALICLWLLSRVFQSHLVLVLAGVVILAGPAVVSLLAKDSNRRRSGNFSAKHSVRR</sequence>
<keyword evidence="1" id="KW-0472">Membrane</keyword>
<accession>A0A1B7L003</accession>
<proteinExistence type="predicted"/>
<dbReference type="EMBL" id="LYRP01000043">
    <property type="protein sequence ID" value="OAT75680.1"/>
    <property type="molecule type" value="Genomic_DNA"/>
</dbReference>
<reference evidence="3" key="1">
    <citation type="submission" date="2016-05" db="EMBL/GenBank/DDBJ databases">
        <authorList>
            <person name="Behera P."/>
            <person name="Vaishampayan P."/>
            <person name="Singh N."/>
            <person name="Raina V."/>
            <person name="Suar M."/>
            <person name="Pattnaik A."/>
            <person name="Rastogi G."/>
        </authorList>
    </citation>
    <scope>NUCLEOTIDE SEQUENCE [LARGE SCALE GENOMIC DNA]</scope>
    <source>
        <strain evidence="3">MP23</strain>
    </source>
</reference>
<protein>
    <recommendedName>
        <fullName evidence="4">Inner membrane protein</fullName>
    </recommendedName>
</protein>
<feature type="transmembrane region" description="Helical" evidence="1">
    <location>
        <begin position="12"/>
        <end position="32"/>
    </location>
</feature>
<keyword evidence="1" id="KW-1133">Transmembrane helix</keyword>
<keyword evidence="1" id="KW-0812">Transmembrane</keyword>